<name>A0A5B7I9V5_PORTR</name>
<reference evidence="2 3" key="1">
    <citation type="submission" date="2019-05" db="EMBL/GenBank/DDBJ databases">
        <title>Another draft genome of Portunus trituberculatus and its Hox gene families provides insights of decapod evolution.</title>
        <authorList>
            <person name="Jeong J.-H."/>
            <person name="Song I."/>
            <person name="Kim S."/>
            <person name="Choi T."/>
            <person name="Kim D."/>
            <person name="Ryu S."/>
            <person name="Kim W."/>
        </authorList>
    </citation>
    <scope>NUCLEOTIDE SEQUENCE [LARGE SCALE GENOMIC DNA]</scope>
    <source>
        <tissue evidence="2">Muscle</tissue>
    </source>
</reference>
<feature type="compositionally biased region" description="Polar residues" evidence="1">
    <location>
        <begin position="59"/>
        <end position="74"/>
    </location>
</feature>
<feature type="region of interest" description="Disordered" evidence="1">
    <location>
        <begin position="42"/>
        <end position="91"/>
    </location>
</feature>
<keyword evidence="3" id="KW-1185">Reference proteome</keyword>
<dbReference type="AlphaFoldDB" id="A0A5B7I9V5"/>
<gene>
    <name evidence="2" type="ORF">E2C01_075877</name>
</gene>
<dbReference type="Proteomes" id="UP000324222">
    <property type="component" value="Unassembled WGS sequence"/>
</dbReference>
<comment type="caution">
    <text evidence="2">The sequence shown here is derived from an EMBL/GenBank/DDBJ whole genome shotgun (WGS) entry which is preliminary data.</text>
</comment>
<organism evidence="2 3">
    <name type="scientific">Portunus trituberculatus</name>
    <name type="common">Swimming crab</name>
    <name type="synonym">Neptunus trituberculatus</name>
    <dbReference type="NCBI Taxonomy" id="210409"/>
    <lineage>
        <taxon>Eukaryota</taxon>
        <taxon>Metazoa</taxon>
        <taxon>Ecdysozoa</taxon>
        <taxon>Arthropoda</taxon>
        <taxon>Crustacea</taxon>
        <taxon>Multicrustacea</taxon>
        <taxon>Malacostraca</taxon>
        <taxon>Eumalacostraca</taxon>
        <taxon>Eucarida</taxon>
        <taxon>Decapoda</taxon>
        <taxon>Pleocyemata</taxon>
        <taxon>Brachyura</taxon>
        <taxon>Eubrachyura</taxon>
        <taxon>Portunoidea</taxon>
        <taxon>Portunidae</taxon>
        <taxon>Portuninae</taxon>
        <taxon>Portunus</taxon>
    </lineage>
</organism>
<feature type="compositionally biased region" description="Basic residues" evidence="1">
    <location>
        <begin position="49"/>
        <end position="58"/>
    </location>
</feature>
<evidence type="ECO:0000313" key="3">
    <source>
        <dbReference type="Proteomes" id="UP000324222"/>
    </source>
</evidence>
<sequence length="91" mass="10530">MSVNQSILSLSLSLSLSFSHTHLHFLVKTRLVKSLRTNCHYKQAGGERRGRRYKRRHQSSLSSRLKLRANTSALTHEEKETCQATHSKRKK</sequence>
<evidence type="ECO:0000256" key="1">
    <source>
        <dbReference type="SAM" id="MobiDB-lite"/>
    </source>
</evidence>
<evidence type="ECO:0000313" key="2">
    <source>
        <dbReference type="EMBL" id="MPC81270.1"/>
    </source>
</evidence>
<proteinExistence type="predicted"/>
<dbReference type="EMBL" id="VSRR010056459">
    <property type="protein sequence ID" value="MPC81270.1"/>
    <property type="molecule type" value="Genomic_DNA"/>
</dbReference>
<protein>
    <submittedName>
        <fullName evidence="2">Uncharacterized protein</fullName>
    </submittedName>
</protein>
<accession>A0A5B7I9V5</accession>